<feature type="transmembrane region" description="Helical" evidence="6">
    <location>
        <begin position="163"/>
        <end position="179"/>
    </location>
</feature>
<keyword evidence="4 6" id="KW-0472">Membrane</keyword>
<evidence type="ECO:0000256" key="1">
    <source>
        <dbReference type="ARBA" id="ARBA00004141"/>
    </source>
</evidence>
<evidence type="ECO:0000313" key="8">
    <source>
        <dbReference type="Proteomes" id="UP000541558"/>
    </source>
</evidence>
<evidence type="ECO:0000256" key="4">
    <source>
        <dbReference type="ARBA" id="ARBA00023136"/>
    </source>
</evidence>
<dbReference type="AlphaFoldDB" id="A0A8H5F7U6"/>
<feature type="transmembrane region" description="Helical" evidence="6">
    <location>
        <begin position="79"/>
        <end position="98"/>
    </location>
</feature>
<dbReference type="GO" id="GO:0005783">
    <property type="term" value="C:endoplasmic reticulum"/>
    <property type="evidence" value="ECO:0007669"/>
    <property type="project" value="TreeGrafter"/>
</dbReference>
<dbReference type="InterPro" id="IPR004776">
    <property type="entry name" value="Mem_transp_PIN-like"/>
</dbReference>
<keyword evidence="8" id="KW-1185">Reference proteome</keyword>
<sequence length="671" mass="73120">MDLHLTPAPVMSTGSETSSSIFVSFVVFSALLNSTNTFKFIVAVRTSLGKADERASLLAGLQKGINASPLLLFTQYRQAVFVLSTPLFAQYPSALLFTTTASRMQSGTSAAGGSNPPFGSLFIAVFTSILEVVLVCSAGYILASKGILDKKTQKQLNRLNVNLLTPALLFSKVALYLTPEKLKELWVIPIYFAIVTLVSGVVGSALGHLFKLRRSQRSFVMAAAMFMNSNSLPIALMQSLVVAVPDLMWGADDTKNIMLGRALTYLTMYSTLGMVIRYSYGIRLLARADTEVVQVRGPTNPDERTPLLSEEASTSTFGQHLHDSDSDERRHLLSDLEASTSTLGQHVHESSATFVNDSDSDDDILVLSPKALASPLPNQFETSLLPIRPTSSRRRTTFYNSFPNSPNDSRTHLAQYNDSIANSSSNTAVEDHCATDLPTHRRHPTSRLAAKLGRAWAAFLDFMTVSLWAALFSLLVACIQPLQHALTFHLQPVNGAINQLGKCAVPLTLIVLGAYFYTPPPEKTSEDDGHGVDTKPKKSVVASMKSALSLRSFAKSSRPADVKTPTKPGETKTVILAVAARMLITPLLILPLMMLATRYDFHRVFEDPVFVVCNIILLASPPALTLAQITQAVSGDAFERLISRTIFWSYCILTPPITIIYVVLGLLLAKM</sequence>
<feature type="transmembrane region" description="Helical" evidence="6">
    <location>
        <begin position="219"/>
        <end position="242"/>
    </location>
</feature>
<reference evidence="7 8" key="1">
    <citation type="journal article" date="2020" name="ISME J.">
        <title>Uncovering the hidden diversity of litter-decomposition mechanisms in mushroom-forming fungi.</title>
        <authorList>
            <person name="Floudas D."/>
            <person name="Bentzer J."/>
            <person name="Ahren D."/>
            <person name="Johansson T."/>
            <person name="Persson P."/>
            <person name="Tunlid A."/>
        </authorList>
    </citation>
    <scope>NUCLEOTIDE SEQUENCE [LARGE SCALE GENOMIC DNA]</scope>
    <source>
        <strain evidence="7 8">CBS 175.51</strain>
    </source>
</reference>
<keyword evidence="3 6" id="KW-1133">Transmembrane helix</keyword>
<comment type="caution">
    <text evidence="7">The sequence shown here is derived from an EMBL/GenBank/DDBJ whole genome shotgun (WGS) entry which is preliminary data.</text>
</comment>
<feature type="transmembrane region" description="Helical" evidence="6">
    <location>
        <begin position="574"/>
        <end position="596"/>
    </location>
</feature>
<dbReference type="PANTHER" id="PTHR31794:SF2">
    <property type="entry name" value="AUXIN EFFLUX TRANSPORTER FAMILY PROTEIN (EUROFUNG)"/>
    <property type="match status" value="1"/>
</dbReference>
<proteinExistence type="predicted"/>
<evidence type="ECO:0000256" key="6">
    <source>
        <dbReference type="SAM" id="Phobius"/>
    </source>
</evidence>
<gene>
    <name evidence="7" type="ORF">D9611_000948</name>
</gene>
<feature type="transmembrane region" description="Helical" evidence="6">
    <location>
        <begin position="20"/>
        <end position="44"/>
    </location>
</feature>
<feature type="transmembrane region" description="Helical" evidence="6">
    <location>
        <begin position="456"/>
        <end position="482"/>
    </location>
</feature>
<dbReference type="GO" id="GO:0055085">
    <property type="term" value="P:transmembrane transport"/>
    <property type="evidence" value="ECO:0007669"/>
    <property type="project" value="InterPro"/>
</dbReference>
<feature type="transmembrane region" description="Helical" evidence="6">
    <location>
        <begin position="262"/>
        <end position="280"/>
    </location>
</feature>
<dbReference type="EMBL" id="JAACJK010000163">
    <property type="protein sequence ID" value="KAF5326413.1"/>
    <property type="molecule type" value="Genomic_DNA"/>
</dbReference>
<name>A0A8H5F7U6_9AGAR</name>
<feature type="region of interest" description="Disordered" evidence="5">
    <location>
        <begin position="296"/>
        <end position="328"/>
    </location>
</feature>
<dbReference type="PANTHER" id="PTHR31794">
    <property type="entry name" value="AUXIN EFFLUX TRANSPORTER FAMILY PROTEIN (EUROFUNG)"/>
    <property type="match status" value="1"/>
</dbReference>
<evidence type="ECO:0000256" key="3">
    <source>
        <dbReference type="ARBA" id="ARBA00022989"/>
    </source>
</evidence>
<dbReference type="Proteomes" id="UP000541558">
    <property type="component" value="Unassembled WGS sequence"/>
</dbReference>
<keyword evidence="2 6" id="KW-0812">Transmembrane</keyword>
<dbReference type="GO" id="GO:0016020">
    <property type="term" value="C:membrane"/>
    <property type="evidence" value="ECO:0007669"/>
    <property type="project" value="UniProtKB-SubCell"/>
</dbReference>
<evidence type="ECO:0000313" key="7">
    <source>
        <dbReference type="EMBL" id="KAF5326413.1"/>
    </source>
</evidence>
<dbReference type="OrthoDB" id="2499604at2759"/>
<evidence type="ECO:0000256" key="5">
    <source>
        <dbReference type="SAM" id="MobiDB-lite"/>
    </source>
</evidence>
<organism evidence="7 8">
    <name type="scientific">Ephemerocybe angulata</name>
    <dbReference type="NCBI Taxonomy" id="980116"/>
    <lineage>
        <taxon>Eukaryota</taxon>
        <taxon>Fungi</taxon>
        <taxon>Dikarya</taxon>
        <taxon>Basidiomycota</taxon>
        <taxon>Agaricomycotina</taxon>
        <taxon>Agaricomycetes</taxon>
        <taxon>Agaricomycetidae</taxon>
        <taxon>Agaricales</taxon>
        <taxon>Agaricineae</taxon>
        <taxon>Psathyrellaceae</taxon>
        <taxon>Ephemerocybe</taxon>
    </lineage>
</organism>
<accession>A0A8H5F7U6</accession>
<evidence type="ECO:0000256" key="2">
    <source>
        <dbReference type="ARBA" id="ARBA00022692"/>
    </source>
</evidence>
<feature type="transmembrane region" description="Helical" evidence="6">
    <location>
        <begin position="118"/>
        <end position="142"/>
    </location>
</feature>
<feature type="transmembrane region" description="Helical" evidence="6">
    <location>
        <begin position="647"/>
        <end position="669"/>
    </location>
</feature>
<feature type="transmembrane region" description="Helical" evidence="6">
    <location>
        <begin position="608"/>
        <end position="627"/>
    </location>
</feature>
<comment type="subcellular location">
    <subcellularLocation>
        <location evidence="1">Membrane</location>
        <topology evidence="1">Multi-pass membrane protein</topology>
    </subcellularLocation>
</comment>
<protein>
    <submittedName>
        <fullName evidence="7">Uncharacterized protein</fullName>
    </submittedName>
</protein>
<dbReference type="Pfam" id="PF03547">
    <property type="entry name" value="Mem_trans"/>
    <property type="match status" value="1"/>
</dbReference>
<feature type="transmembrane region" description="Helical" evidence="6">
    <location>
        <begin position="185"/>
        <end position="207"/>
    </location>
</feature>